<keyword evidence="3" id="KW-1185">Reference proteome</keyword>
<evidence type="ECO:0000313" key="2">
    <source>
        <dbReference type="EMBL" id="EGG04443.1"/>
    </source>
</evidence>
<proteinExistence type="predicted"/>
<evidence type="ECO:0000256" key="1">
    <source>
        <dbReference type="SAM" id="MobiDB-lite"/>
    </source>
</evidence>
<dbReference type="InParanoid" id="F4RT51"/>
<feature type="compositionally biased region" description="Polar residues" evidence="1">
    <location>
        <begin position="50"/>
        <end position="60"/>
    </location>
</feature>
<evidence type="ECO:0000313" key="3">
    <source>
        <dbReference type="Proteomes" id="UP000001072"/>
    </source>
</evidence>
<gene>
    <name evidence="2" type="ORF">MELLADRAFT_64878</name>
</gene>
<sequence length="133" mass="14303">MYEDARRNFTTPESLMGPQTTGCPIIFKGRETEDKLDALIEQVALLASKVSDTPTQSKTKGPQAPSYALAASKHAPTTNNTKGNTTQAHQQPPKQAPRLKATNAITLVHEPGSDITHPGLSNAKLIKELNVAF</sequence>
<dbReference type="AlphaFoldDB" id="F4RT51"/>
<name>F4RT51_MELLP</name>
<dbReference type="Proteomes" id="UP000001072">
    <property type="component" value="Unassembled WGS sequence"/>
</dbReference>
<dbReference type="EMBL" id="GL883118">
    <property type="protein sequence ID" value="EGG04443.1"/>
    <property type="molecule type" value="Genomic_DNA"/>
</dbReference>
<feature type="region of interest" description="Disordered" evidence="1">
    <location>
        <begin position="48"/>
        <end position="97"/>
    </location>
</feature>
<dbReference type="VEuPathDB" id="FungiDB:MELLADRAFT_64878"/>
<organism evidence="3">
    <name type="scientific">Melampsora larici-populina (strain 98AG31 / pathotype 3-4-7)</name>
    <name type="common">Poplar leaf rust fungus</name>
    <dbReference type="NCBI Taxonomy" id="747676"/>
    <lineage>
        <taxon>Eukaryota</taxon>
        <taxon>Fungi</taxon>
        <taxon>Dikarya</taxon>
        <taxon>Basidiomycota</taxon>
        <taxon>Pucciniomycotina</taxon>
        <taxon>Pucciniomycetes</taxon>
        <taxon>Pucciniales</taxon>
        <taxon>Melampsoraceae</taxon>
        <taxon>Melampsora</taxon>
    </lineage>
</organism>
<feature type="compositionally biased region" description="Polar residues" evidence="1">
    <location>
        <begin position="75"/>
        <end position="93"/>
    </location>
</feature>
<reference evidence="3" key="1">
    <citation type="journal article" date="2011" name="Proc. Natl. Acad. Sci. U.S.A.">
        <title>Obligate biotrophy features unraveled by the genomic analysis of rust fungi.</title>
        <authorList>
            <person name="Duplessis S."/>
            <person name="Cuomo C.A."/>
            <person name="Lin Y.-C."/>
            <person name="Aerts A."/>
            <person name="Tisserant E."/>
            <person name="Veneault-Fourrey C."/>
            <person name="Joly D.L."/>
            <person name="Hacquard S."/>
            <person name="Amselem J."/>
            <person name="Cantarel B.L."/>
            <person name="Chiu R."/>
            <person name="Coutinho P.M."/>
            <person name="Feau N."/>
            <person name="Field M."/>
            <person name="Frey P."/>
            <person name="Gelhaye E."/>
            <person name="Goldberg J."/>
            <person name="Grabherr M.G."/>
            <person name="Kodira C.D."/>
            <person name="Kohler A."/>
            <person name="Kuees U."/>
            <person name="Lindquist E.A."/>
            <person name="Lucas S.M."/>
            <person name="Mago R."/>
            <person name="Mauceli E."/>
            <person name="Morin E."/>
            <person name="Murat C."/>
            <person name="Pangilinan J.L."/>
            <person name="Park R."/>
            <person name="Pearson M."/>
            <person name="Quesneville H."/>
            <person name="Rouhier N."/>
            <person name="Sakthikumar S."/>
            <person name="Salamov A.A."/>
            <person name="Schmutz J."/>
            <person name="Selles B."/>
            <person name="Shapiro H."/>
            <person name="Tanguay P."/>
            <person name="Tuskan G.A."/>
            <person name="Henrissat B."/>
            <person name="Van de Peer Y."/>
            <person name="Rouze P."/>
            <person name="Ellis J.G."/>
            <person name="Dodds P.N."/>
            <person name="Schein J.E."/>
            <person name="Zhong S."/>
            <person name="Hamelin R.C."/>
            <person name="Grigoriev I.V."/>
            <person name="Szabo L.J."/>
            <person name="Martin F."/>
        </authorList>
    </citation>
    <scope>NUCLEOTIDE SEQUENCE [LARGE SCALE GENOMIC DNA]</scope>
    <source>
        <strain evidence="3">98AG31 / pathotype 3-4-7</strain>
    </source>
</reference>
<dbReference type="GeneID" id="18930328"/>
<protein>
    <submittedName>
        <fullName evidence="2">Uncharacterized protein</fullName>
    </submittedName>
</protein>
<dbReference type="RefSeq" id="XP_007412234.1">
    <property type="nucleotide sequence ID" value="XM_007412172.1"/>
</dbReference>
<dbReference type="KEGG" id="mlr:MELLADRAFT_64878"/>
<accession>F4RT51</accession>
<dbReference type="HOGENOM" id="CLU_1907160_0_0_1"/>